<evidence type="ECO:0000256" key="1">
    <source>
        <dbReference type="SAM" id="MobiDB-lite"/>
    </source>
</evidence>
<feature type="compositionally biased region" description="Acidic residues" evidence="1">
    <location>
        <begin position="752"/>
        <end position="764"/>
    </location>
</feature>
<accession>A0A5D3CAA3</accession>
<evidence type="ECO:0000259" key="2">
    <source>
        <dbReference type="Pfam" id="PF07727"/>
    </source>
</evidence>
<dbReference type="PANTHER" id="PTHR11439:SF486">
    <property type="entry name" value="RLK (RECEPTOR-LIKE KINASE) PROTEIN, PUTATIVE-RELATED"/>
    <property type="match status" value="1"/>
</dbReference>
<dbReference type="InterPro" id="IPR013103">
    <property type="entry name" value="RVT_2"/>
</dbReference>
<dbReference type="Pfam" id="PF22936">
    <property type="entry name" value="Pol_BBD"/>
    <property type="match status" value="1"/>
</dbReference>
<dbReference type="PANTHER" id="PTHR11439">
    <property type="entry name" value="GAG-POL-RELATED RETROTRANSPOSON"/>
    <property type="match status" value="1"/>
</dbReference>
<evidence type="ECO:0000259" key="4">
    <source>
        <dbReference type="Pfam" id="PF22936"/>
    </source>
</evidence>
<dbReference type="AlphaFoldDB" id="A0A5D3CAA3"/>
<dbReference type="InterPro" id="IPR054722">
    <property type="entry name" value="PolX-like_BBD"/>
</dbReference>
<dbReference type="EMBL" id="SSTD01013339">
    <property type="protein sequence ID" value="TYK07239.1"/>
    <property type="molecule type" value="Genomic_DNA"/>
</dbReference>
<sequence length="1117" mass="123182">MTGNADLFSELSECKARLVVFEDGGKGKIIGKGTINRPGLPFLLDVRLVQGLAANLISISQLCDQGYQVSFSKDRCNMLDGQNKVFLSGTRLSDNCYHWDAEVTLCNLSKVEEAGLWHKRLGHLSGATISKVIKDDAIIGLPPLSFSSLESCLECPAGKQVKSVHKLPSLQGLQSGFETVMKSINVIIDDLAIHSDTHESEATISASQHTSERTAGATDSSKCDLIPPTHIAKNHPSSFIIGDVHSGIITRKKERKDYAKMVANVCYTSLLEPTTVSATLFDEHWILAMQEELLQFERNQVWELVPKPPYANIIGTKWIFKNKTDEEGRVIRNKARRVAQGYSQIEGLDFGETFAPVARLEAIRLLLSYACFWRFKLFQMDVKSVFLNGYLSEEVYVAQPKGWIMSTNFERQSMDLNKLLEHASRSDIAFAVGVCARYQANPRTSHLHCAKRILKYISDWAACTDDRKNTSGGCLFLGNNVAAWFSKKQNSVSLSTAKAENIAVGSSYSQLLWMKQMLDEYGITQSSMILYFGIRLCRFSNALPISMLITKNGYHSIQEIFIWYLLLKKPFGFLQFRINGSTAPKSTTSLKGKQYKGTSTKHPYKKVRKSIPLGEYSATPSLEHSSHAERSVNPPSPVTVKEEVLEFSSPQSTRPSVSSSVPKSTSRPELRVSVETMVLDSDSSDSVDNVILSTLLHRTRRVRSNQTASPAKPQASGGVSPMVTPPRSSERTKYFGTPSSQASPRTALPCEADNDDDDSDDEDYAPGTKDKTEVKAMSTSIENQSASSEKNPSVPRSIEEPGESSIPRSTEGPSEFSTPVSPPAHVASSSGFHRPPTNGQRVISTKAGRRKVPPNVSSVPIDEVSFHSEEGAHKWKYVVKRRIADEANIADRYNSCPAVLELICNAELIRTVSEVGLFYPRLMRELIVNLPLDFNDPCVDEYQKVHIHGVCFNVSPKLLNSYLGITLPADYAVSYPILERLLRNLPVEQSQCGSQWAVTSCLPDAVKHSDSSGYCWFSTSGYTLSMRLFQGAHFPNVAAEFDNAPGGTSTSAASQPAVGHPMTLSVSLANRLLQALIDESRALTRQISELTDRRTVLDAVICDLRRAASGTTPPPFD</sequence>
<feature type="region of interest" description="Disordered" evidence="1">
    <location>
        <begin position="701"/>
        <end position="856"/>
    </location>
</feature>
<dbReference type="InterPro" id="IPR025724">
    <property type="entry name" value="GAG-pre-integrase_dom"/>
</dbReference>
<protein>
    <submittedName>
        <fullName evidence="5">Flocculation protein FLO11-like</fullName>
    </submittedName>
</protein>
<feature type="region of interest" description="Disordered" evidence="1">
    <location>
        <begin position="644"/>
        <end position="669"/>
    </location>
</feature>
<feature type="domain" description="Retrovirus-related Pol polyprotein from transposon TNT 1-94-like beta-barrel" evidence="4">
    <location>
        <begin position="1"/>
        <end position="67"/>
    </location>
</feature>
<comment type="caution">
    <text evidence="5">The sequence shown here is derived from an EMBL/GenBank/DDBJ whole genome shotgun (WGS) entry which is preliminary data.</text>
</comment>
<feature type="compositionally biased region" description="Polar residues" evidence="1">
    <location>
        <begin position="777"/>
        <end position="791"/>
    </location>
</feature>
<name>A0A5D3CAA3_CUCMM</name>
<dbReference type="Pfam" id="PF13976">
    <property type="entry name" value="gag_pre-integrs"/>
    <property type="match status" value="1"/>
</dbReference>
<gene>
    <name evidence="5" type="ORF">E5676_scaffold606G001350</name>
</gene>
<dbReference type="CDD" id="cd09272">
    <property type="entry name" value="RNase_HI_RT_Ty1"/>
    <property type="match status" value="1"/>
</dbReference>
<feature type="region of interest" description="Disordered" evidence="1">
    <location>
        <begin position="618"/>
        <end position="637"/>
    </location>
</feature>
<feature type="compositionally biased region" description="Polar residues" evidence="1">
    <location>
        <begin position="806"/>
        <end position="816"/>
    </location>
</feature>
<reference evidence="5 6" key="1">
    <citation type="submission" date="2019-08" db="EMBL/GenBank/DDBJ databases">
        <title>Draft genome sequences of two oriental melons (Cucumis melo L. var makuwa).</title>
        <authorList>
            <person name="Kwon S.-Y."/>
        </authorList>
    </citation>
    <scope>NUCLEOTIDE SEQUENCE [LARGE SCALE GENOMIC DNA]</scope>
    <source>
        <strain evidence="6">cv. Chang Bougi</strain>
        <tissue evidence="5">Leaf</tissue>
    </source>
</reference>
<evidence type="ECO:0000259" key="3">
    <source>
        <dbReference type="Pfam" id="PF13976"/>
    </source>
</evidence>
<feature type="compositionally biased region" description="Low complexity" evidence="1">
    <location>
        <begin position="648"/>
        <end position="665"/>
    </location>
</feature>
<feature type="domain" description="Reverse transcriptase Ty1/copia-type" evidence="2">
    <location>
        <begin position="299"/>
        <end position="420"/>
    </location>
</feature>
<dbReference type="Proteomes" id="UP000321947">
    <property type="component" value="Unassembled WGS sequence"/>
</dbReference>
<feature type="compositionally biased region" description="Low complexity" evidence="1">
    <location>
        <begin position="817"/>
        <end position="830"/>
    </location>
</feature>
<evidence type="ECO:0000313" key="6">
    <source>
        <dbReference type="Proteomes" id="UP000321947"/>
    </source>
</evidence>
<organism evidence="5 6">
    <name type="scientific">Cucumis melo var. makuwa</name>
    <name type="common">Oriental melon</name>
    <dbReference type="NCBI Taxonomy" id="1194695"/>
    <lineage>
        <taxon>Eukaryota</taxon>
        <taxon>Viridiplantae</taxon>
        <taxon>Streptophyta</taxon>
        <taxon>Embryophyta</taxon>
        <taxon>Tracheophyta</taxon>
        <taxon>Spermatophyta</taxon>
        <taxon>Magnoliopsida</taxon>
        <taxon>eudicotyledons</taxon>
        <taxon>Gunneridae</taxon>
        <taxon>Pentapetalae</taxon>
        <taxon>rosids</taxon>
        <taxon>fabids</taxon>
        <taxon>Cucurbitales</taxon>
        <taxon>Cucurbitaceae</taxon>
        <taxon>Benincaseae</taxon>
        <taxon>Cucumis</taxon>
    </lineage>
</organism>
<evidence type="ECO:0000313" key="5">
    <source>
        <dbReference type="EMBL" id="TYK07239.1"/>
    </source>
</evidence>
<feature type="domain" description="GAG-pre-integrase" evidence="3">
    <location>
        <begin position="96"/>
        <end position="160"/>
    </location>
</feature>
<proteinExistence type="predicted"/>
<feature type="region of interest" description="Disordered" evidence="1">
    <location>
        <begin position="199"/>
        <end position="221"/>
    </location>
</feature>
<dbReference type="Pfam" id="PF07727">
    <property type="entry name" value="RVT_2"/>
    <property type="match status" value="1"/>
</dbReference>